<dbReference type="PANTHER" id="PTHR17490:SF16">
    <property type="entry name" value="THREONYLCARBAMOYL-AMP SYNTHASE"/>
    <property type="match status" value="1"/>
</dbReference>
<dbReference type="HOGENOM" id="CLU_031397_3_1_7"/>
<dbReference type="eggNOG" id="COG0009">
    <property type="taxonomic scope" value="Bacteria"/>
</dbReference>
<dbReference type="InterPro" id="IPR006070">
    <property type="entry name" value="Sua5-like_dom"/>
</dbReference>
<keyword evidence="7" id="KW-0548">Nucleotidyltransferase</keyword>
<evidence type="ECO:0000256" key="6">
    <source>
        <dbReference type="ARBA" id="ARBA00022694"/>
    </source>
</evidence>
<dbReference type="AlphaFoldDB" id="T2GCQ7"/>
<evidence type="ECO:0000256" key="7">
    <source>
        <dbReference type="ARBA" id="ARBA00022695"/>
    </source>
</evidence>
<evidence type="ECO:0000256" key="5">
    <source>
        <dbReference type="ARBA" id="ARBA00022679"/>
    </source>
</evidence>
<evidence type="ECO:0000313" key="13">
    <source>
        <dbReference type="EMBL" id="AGW14063.1"/>
    </source>
</evidence>
<keyword evidence="8" id="KW-0547">Nucleotide-binding</keyword>
<sequence length="221" mass="22723">MRMVANILMDESKSLNQTQAVAALRRGDLVIYPTETFYALGCDARNPAAVARLLAVKGREPGKPLPLVAGEAAQLVGIAADVSSHLSEIIEQCWPGPLTLCLPAAPGLPVGVVSEAGEIAVRVPGHAGARGLALALGGPLVSTSANLAGEPPASCRAKLSPAVVCRTAGVLEDETPPGGGAPSTIVRIFDDNTFECLRKGAVTCTKLEALGLSLRRVGQKF</sequence>
<dbReference type="InterPro" id="IPR050156">
    <property type="entry name" value="TC-AMP_synthase_SUA5"/>
</dbReference>
<dbReference type="OrthoDB" id="9814580at2"/>
<evidence type="ECO:0000256" key="3">
    <source>
        <dbReference type="ARBA" id="ARBA00012584"/>
    </source>
</evidence>
<keyword evidence="9" id="KW-0067">ATP-binding</keyword>
<comment type="catalytic activity">
    <reaction evidence="11">
        <text>L-threonine + hydrogencarbonate + ATP = L-threonylcarbamoyladenylate + diphosphate + H2O</text>
        <dbReference type="Rhea" id="RHEA:36407"/>
        <dbReference type="ChEBI" id="CHEBI:15377"/>
        <dbReference type="ChEBI" id="CHEBI:17544"/>
        <dbReference type="ChEBI" id="CHEBI:30616"/>
        <dbReference type="ChEBI" id="CHEBI:33019"/>
        <dbReference type="ChEBI" id="CHEBI:57926"/>
        <dbReference type="ChEBI" id="CHEBI:73682"/>
        <dbReference type="EC" id="2.7.7.87"/>
    </reaction>
</comment>
<evidence type="ECO:0000259" key="12">
    <source>
        <dbReference type="PROSITE" id="PS51163"/>
    </source>
</evidence>
<reference evidence="13 14" key="1">
    <citation type="journal article" date="2013" name="J. Bacteriol.">
        <title>Roles of HynAB and Ech, the only two hydrogenases found in the model sulfate reducer Desulfovibrio gigas.</title>
        <authorList>
            <person name="Morais-Silva F.O."/>
            <person name="Santos C.I."/>
            <person name="Rodrigues R."/>
            <person name="Pereira I.A."/>
            <person name="Rodrigues-Pousada C."/>
        </authorList>
    </citation>
    <scope>NUCLEOTIDE SEQUENCE [LARGE SCALE GENOMIC DNA]</scope>
    <source>
        <strain evidence="14">ATCC 19364 / DSM 1382 / NCIMB 9332 / VKM B-1759</strain>
    </source>
</reference>
<evidence type="ECO:0000256" key="4">
    <source>
        <dbReference type="ARBA" id="ARBA00022490"/>
    </source>
</evidence>
<name>T2GCQ7_MEGG1</name>
<evidence type="ECO:0000256" key="9">
    <source>
        <dbReference type="ARBA" id="ARBA00022840"/>
    </source>
</evidence>
<dbReference type="GO" id="GO:0003725">
    <property type="term" value="F:double-stranded RNA binding"/>
    <property type="evidence" value="ECO:0007669"/>
    <property type="project" value="InterPro"/>
</dbReference>
<organism evidence="13 14">
    <name type="scientific">Megalodesulfovibrio gigas (strain ATCC 19364 / DSM 1382 / NCIMB 9332 / VKM B-1759)</name>
    <name type="common">Desulfovibrio gigas</name>
    <dbReference type="NCBI Taxonomy" id="1121448"/>
    <lineage>
        <taxon>Bacteria</taxon>
        <taxon>Pseudomonadati</taxon>
        <taxon>Thermodesulfobacteriota</taxon>
        <taxon>Desulfovibrionia</taxon>
        <taxon>Desulfovibrionales</taxon>
        <taxon>Desulfovibrionaceae</taxon>
        <taxon>Megalodesulfovibrio</taxon>
    </lineage>
</organism>
<evidence type="ECO:0000313" key="14">
    <source>
        <dbReference type="Proteomes" id="UP000016587"/>
    </source>
</evidence>
<evidence type="ECO:0000256" key="11">
    <source>
        <dbReference type="ARBA" id="ARBA00048366"/>
    </source>
</evidence>
<dbReference type="GO" id="GO:0005524">
    <property type="term" value="F:ATP binding"/>
    <property type="evidence" value="ECO:0007669"/>
    <property type="project" value="UniProtKB-KW"/>
</dbReference>
<dbReference type="Gene3D" id="3.90.870.10">
    <property type="entry name" value="DHBP synthase"/>
    <property type="match status" value="1"/>
</dbReference>
<dbReference type="SUPFAM" id="SSF55821">
    <property type="entry name" value="YrdC/RibB"/>
    <property type="match status" value="1"/>
</dbReference>
<dbReference type="PATRIC" id="fig|1121448.10.peg.2262"/>
<dbReference type="GO" id="GO:0006450">
    <property type="term" value="P:regulation of translational fidelity"/>
    <property type="evidence" value="ECO:0007669"/>
    <property type="project" value="TreeGrafter"/>
</dbReference>
<feature type="domain" description="YrdC-like" evidence="12">
    <location>
        <begin position="14"/>
        <end position="202"/>
    </location>
</feature>
<dbReference type="NCBIfam" id="TIGR00057">
    <property type="entry name" value="L-threonylcarbamoyladenylate synthase"/>
    <property type="match status" value="1"/>
</dbReference>
<dbReference type="GO" id="GO:0005737">
    <property type="term" value="C:cytoplasm"/>
    <property type="evidence" value="ECO:0007669"/>
    <property type="project" value="UniProtKB-SubCell"/>
</dbReference>
<dbReference type="Pfam" id="PF01300">
    <property type="entry name" value="Sua5_yciO_yrdC"/>
    <property type="match status" value="1"/>
</dbReference>
<comment type="similarity">
    <text evidence="2">Belongs to the SUA5 family.</text>
</comment>
<evidence type="ECO:0000256" key="8">
    <source>
        <dbReference type="ARBA" id="ARBA00022741"/>
    </source>
</evidence>
<keyword evidence="5" id="KW-0808">Transferase</keyword>
<dbReference type="PROSITE" id="PS51163">
    <property type="entry name" value="YRDC"/>
    <property type="match status" value="1"/>
</dbReference>
<dbReference type="EC" id="2.7.7.87" evidence="3"/>
<keyword evidence="6" id="KW-0819">tRNA processing</keyword>
<dbReference type="PANTHER" id="PTHR17490">
    <property type="entry name" value="SUA5"/>
    <property type="match status" value="1"/>
</dbReference>
<dbReference type="STRING" id="1121448.DGI_2309"/>
<dbReference type="Proteomes" id="UP000016587">
    <property type="component" value="Chromosome"/>
</dbReference>
<dbReference type="EMBL" id="CP006585">
    <property type="protein sequence ID" value="AGW14063.1"/>
    <property type="molecule type" value="Genomic_DNA"/>
</dbReference>
<dbReference type="InterPro" id="IPR017945">
    <property type="entry name" value="DHBP_synth_RibB-like_a/b_dom"/>
</dbReference>
<evidence type="ECO:0000256" key="10">
    <source>
        <dbReference type="ARBA" id="ARBA00029774"/>
    </source>
</evidence>
<accession>T2GCQ7</accession>
<protein>
    <recommendedName>
        <fullName evidence="10">L-threonylcarbamoyladenylate synthase</fullName>
        <ecNumber evidence="3">2.7.7.87</ecNumber>
    </recommendedName>
    <alternativeName>
        <fullName evidence="10">L-threonylcarbamoyladenylate synthase</fullName>
    </alternativeName>
</protein>
<keyword evidence="4" id="KW-0963">Cytoplasm</keyword>
<evidence type="ECO:0000256" key="1">
    <source>
        <dbReference type="ARBA" id="ARBA00004496"/>
    </source>
</evidence>
<dbReference type="RefSeq" id="WP_021761016.1">
    <property type="nucleotide sequence ID" value="NC_022444.1"/>
</dbReference>
<reference evidence="14" key="2">
    <citation type="submission" date="2013-07" db="EMBL/GenBank/DDBJ databases">
        <authorList>
            <person name="Morais-Silva F.O."/>
            <person name="Rezende A.M."/>
            <person name="Pimentel C."/>
            <person name="Resende D.M."/>
            <person name="Santos C.I."/>
            <person name="Clemente C."/>
            <person name="de Oliveira L.M."/>
            <person name="da Silva S.M."/>
            <person name="Costa D.A."/>
            <person name="Varela-Raposo A."/>
            <person name="Horacio E.C.A."/>
            <person name="Matos M."/>
            <person name="Flores O."/>
            <person name="Ruiz J.C."/>
            <person name="Rodrigues-Pousada C."/>
        </authorList>
    </citation>
    <scope>NUCLEOTIDE SEQUENCE [LARGE SCALE GENOMIC DNA]</scope>
    <source>
        <strain evidence="14">ATCC 19364 / DSM 1382 / NCIMB 9332 / VKM B-1759</strain>
    </source>
</reference>
<evidence type="ECO:0000256" key="2">
    <source>
        <dbReference type="ARBA" id="ARBA00007663"/>
    </source>
</evidence>
<comment type="subcellular location">
    <subcellularLocation>
        <location evidence="1">Cytoplasm</location>
    </subcellularLocation>
</comment>
<dbReference type="GO" id="GO:0061710">
    <property type="term" value="F:L-threonylcarbamoyladenylate synthase"/>
    <property type="evidence" value="ECO:0007669"/>
    <property type="project" value="UniProtKB-EC"/>
</dbReference>
<proteinExistence type="inferred from homology"/>
<dbReference type="KEGG" id="dgg:DGI_2309"/>
<keyword evidence="14" id="KW-1185">Reference proteome</keyword>
<dbReference type="GO" id="GO:0008033">
    <property type="term" value="P:tRNA processing"/>
    <property type="evidence" value="ECO:0007669"/>
    <property type="project" value="UniProtKB-KW"/>
</dbReference>
<gene>
    <name evidence="13" type="ORF">DGI_2309</name>
</gene>
<dbReference type="GO" id="GO:0000049">
    <property type="term" value="F:tRNA binding"/>
    <property type="evidence" value="ECO:0007669"/>
    <property type="project" value="TreeGrafter"/>
</dbReference>